<reference evidence="1 2" key="1">
    <citation type="submission" date="2017-07" db="EMBL/GenBank/DDBJ databases">
        <title>Streptococcus pluranimalium as cause of bovine abortion.</title>
        <authorList>
            <person name="Rodriguez Campos S."/>
            <person name="Gobeli Brawand S."/>
            <person name="Brodard I."/>
            <person name="Rychener L."/>
            <person name="Perreten V."/>
        </authorList>
    </citation>
    <scope>NUCLEOTIDE SEQUENCE [LARGE SCALE GENOMIC DNA]</scope>
    <source>
        <strain evidence="1 2">14A0014</strain>
    </source>
</reference>
<dbReference type="AlphaFoldDB" id="A0A345VN99"/>
<evidence type="ECO:0000313" key="2">
    <source>
        <dbReference type="Proteomes" id="UP000255411"/>
    </source>
</evidence>
<dbReference type="Proteomes" id="UP000255411">
    <property type="component" value="Chromosome"/>
</dbReference>
<gene>
    <name evidence="1" type="ORF">Sp14A_23190</name>
</gene>
<protein>
    <submittedName>
        <fullName evidence="1">Uncharacterized protein</fullName>
    </submittedName>
</protein>
<evidence type="ECO:0000313" key="1">
    <source>
        <dbReference type="EMBL" id="AXJ14201.1"/>
    </source>
</evidence>
<sequence>MMNLDDNRTNSQDERIFMEEPIHKKRLTIYGMP</sequence>
<name>A0A345VN99_9STRE</name>
<accession>A0A345VN99</accession>
<organism evidence="1 2">
    <name type="scientific">Streptococcus pluranimalium</name>
    <dbReference type="NCBI Taxonomy" id="82348"/>
    <lineage>
        <taxon>Bacteria</taxon>
        <taxon>Bacillati</taxon>
        <taxon>Bacillota</taxon>
        <taxon>Bacilli</taxon>
        <taxon>Lactobacillales</taxon>
        <taxon>Streptococcaceae</taxon>
        <taxon>Streptococcus</taxon>
    </lineage>
</organism>
<proteinExistence type="predicted"/>
<dbReference type="EMBL" id="CP022601">
    <property type="protein sequence ID" value="AXJ14201.1"/>
    <property type="molecule type" value="Genomic_DNA"/>
</dbReference>